<feature type="compositionally biased region" description="Basic and acidic residues" evidence="10">
    <location>
        <begin position="852"/>
        <end position="868"/>
    </location>
</feature>
<evidence type="ECO:0000256" key="3">
    <source>
        <dbReference type="ARBA" id="ARBA00022759"/>
    </source>
</evidence>
<protein>
    <submittedName>
        <fullName evidence="12">Retrovirus-related Pol polyprotein from transposon TNT 1-94</fullName>
    </submittedName>
</protein>
<dbReference type="GO" id="GO:0003964">
    <property type="term" value="F:RNA-directed DNA polymerase activity"/>
    <property type="evidence" value="ECO:0007669"/>
    <property type="project" value="UniProtKB-KW"/>
</dbReference>
<evidence type="ECO:0000256" key="5">
    <source>
        <dbReference type="ARBA" id="ARBA00022842"/>
    </source>
</evidence>
<evidence type="ECO:0000256" key="1">
    <source>
        <dbReference type="ARBA" id="ARBA00022722"/>
    </source>
</evidence>
<dbReference type="InterPro" id="IPR012337">
    <property type="entry name" value="RNaseH-like_sf"/>
</dbReference>
<dbReference type="CDD" id="cd09272">
    <property type="entry name" value="RNase_HI_RT_Ty1"/>
    <property type="match status" value="1"/>
</dbReference>
<dbReference type="Gene3D" id="3.30.420.10">
    <property type="entry name" value="Ribonuclease H-like superfamily/Ribonuclease H"/>
    <property type="match status" value="1"/>
</dbReference>
<sequence length="892" mass="101687">MLLAMKDEAGSNLKDEENDFMLNNSYGDETLEELTAAVIMMARIQLANDNAKSEPSYNAKAISESTNLKELQQEEVQEMLNTFKSMEQKVAKKSPKENVLQNEIDLLLEVSLTREIQDCVESSNSVRRPKSKDTKLKDRVLKNTNVKRSHAHVQKMSSSVSIDSNKCETMNSTKWVAKSSTLPSAFISSNAGLEHDLFLVGQFCDGDLEVAFRSNMCYVWNLEGDDLLTESLESNLYTISISELAAYSPAQNLKIKTDNGTKFKNEKLRSSYAKLGIVHNTSIARMPQQNGIVERRNHTLMEAARTMLIFLKTPQFLWAEAIATACFTQNRSIIHTRYNKTPYELIRGRKPNIQYFHVFGSLCYLATDRDDFGKMKPKADIVPSKTDLDNLFGPLYKEYYATSTPEVSNKSVANTRDNKDTFSSSSIIIEEDEAPQIVSSSQELVHTGSNNPVLNEHANKQNQEDVVELDGNTIMHTFEIPEFGDAESSSNYQDPSNMHEIFINQSQYTMELLRKHGMEKCDTITTLIATTKIDADLQGTPTNQTKYHSMIGGLMYLTYSNDTGSELRAYSDADLAGCLDDYKSTFGGIQFLRMRTQLLDYGFRYNKIPMYRDSKSAIAISCNLVQHSHTKQINIRYHFIKEHVEKCTIELYFVEMEYQLADLFTKALPRERFEYLVPMIVFHIVQQIIPAAQLVPNFQRIRICDNYVVLKYPRFIKLSIAELIKKFSSIPPRLVEDYHSIKDDILLVSVYTMGNVTVRGMLILDAFFTKEIRATDDYKEYETVFVNVAVLMNQPQLVKQVVIGEKVVELYADKFDASMIHDDVDDSNNRLEPGSHKENPKHVDDDDDEKEEEKKDDKMGSLKIRTEKMQTPISITPRSPRINLSSDKNIAQ</sequence>
<feature type="domain" description="Integrase catalytic" evidence="11">
    <location>
        <begin position="179"/>
        <end position="350"/>
    </location>
</feature>
<proteinExistence type="predicted"/>
<evidence type="ECO:0000256" key="9">
    <source>
        <dbReference type="ARBA" id="ARBA00023172"/>
    </source>
</evidence>
<keyword evidence="2" id="KW-0479">Metal-binding</keyword>
<dbReference type="PANTHER" id="PTHR42648">
    <property type="entry name" value="TRANSPOSASE, PUTATIVE-RELATED"/>
    <property type="match status" value="1"/>
</dbReference>
<feature type="compositionally biased region" description="Polar residues" evidence="10">
    <location>
        <begin position="869"/>
        <end position="892"/>
    </location>
</feature>
<keyword evidence="4" id="KW-0378">Hydrolase</keyword>
<evidence type="ECO:0000259" key="11">
    <source>
        <dbReference type="PROSITE" id="PS50994"/>
    </source>
</evidence>
<comment type="caution">
    <text evidence="12">The sequence shown here is derived from an EMBL/GenBank/DDBJ whole genome shotgun (WGS) entry which is preliminary data.</text>
</comment>
<evidence type="ECO:0000256" key="2">
    <source>
        <dbReference type="ARBA" id="ARBA00022723"/>
    </source>
</evidence>
<keyword evidence="5" id="KW-0460">Magnesium</keyword>
<dbReference type="GO" id="GO:0015074">
    <property type="term" value="P:DNA integration"/>
    <property type="evidence" value="ECO:0007669"/>
    <property type="project" value="UniProtKB-KW"/>
</dbReference>
<dbReference type="AlphaFoldDB" id="A0A6L2JPR9"/>
<dbReference type="GO" id="GO:0004519">
    <property type="term" value="F:endonuclease activity"/>
    <property type="evidence" value="ECO:0007669"/>
    <property type="project" value="UniProtKB-KW"/>
</dbReference>
<keyword evidence="8" id="KW-0239">DNA-directed DNA polymerase</keyword>
<keyword evidence="3" id="KW-0255">Endonuclease</keyword>
<keyword evidence="8" id="KW-0548">Nucleotidyltransferase</keyword>
<keyword evidence="8" id="KW-0808">Transferase</keyword>
<gene>
    <name evidence="12" type="ORF">Tci_010758</name>
</gene>
<dbReference type="InterPro" id="IPR039537">
    <property type="entry name" value="Retrotran_Ty1/copia-like"/>
</dbReference>
<accession>A0A6L2JPR9</accession>
<evidence type="ECO:0000256" key="10">
    <source>
        <dbReference type="SAM" id="MobiDB-lite"/>
    </source>
</evidence>
<evidence type="ECO:0000256" key="8">
    <source>
        <dbReference type="ARBA" id="ARBA00022932"/>
    </source>
</evidence>
<keyword evidence="1" id="KW-0540">Nuclease</keyword>
<dbReference type="InterPro" id="IPR036397">
    <property type="entry name" value="RNaseH_sf"/>
</dbReference>
<dbReference type="GO" id="GO:0016787">
    <property type="term" value="F:hydrolase activity"/>
    <property type="evidence" value="ECO:0007669"/>
    <property type="project" value="UniProtKB-KW"/>
</dbReference>
<dbReference type="GO" id="GO:0003887">
    <property type="term" value="F:DNA-directed DNA polymerase activity"/>
    <property type="evidence" value="ECO:0007669"/>
    <property type="project" value="UniProtKB-KW"/>
</dbReference>
<name>A0A6L2JPR9_TANCI</name>
<organism evidence="12">
    <name type="scientific">Tanacetum cinerariifolium</name>
    <name type="common">Dalmatian daisy</name>
    <name type="synonym">Chrysanthemum cinerariifolium</name>
    <dbReference type="NCBI Taxonomy" id="118510"/>
    <lineage>
        <taxon>Eukaryota</taxon>
        <taxon>Viridiplantae</taxon>
        <taxon>Streptophyta</taxon>
        <taxon>Embryophyta</taxon>
        <taxon>Tracheophyta</taxon>
        <taxon>Spermatophyta</taxon>
        <taxon>Magnoliopsida</taxon>
        <taxon>eudicotyledons</taxon>
        <taxon>Gunneridae</taxon>
        <taxon>Pentapetalae</taxon>
        <taxon>asterids</taxon>
        <taxon>campanulids</taxon>
        <taxon>Asterales</taxon>
        <taxon>Asteraceae</taxon>
        <taxon>Asteroideae</taxon>
        <taxon>Anthemideae</taxon>
        <taxon>Anthemidinae</taxon>
        <taxon>Tanacetum</taxon>
    </lineage>
</organism>
<evidence type="ECO:0000313" key="12">
    <source>
        <dbReference type="EMBL" id="GEU38780.1"/>
    </source>
</evidence>
<keyword evidence="9" id="KW-0233">DNA recombination</keyword>
<keyword evidence="7" id="KW-0695">RNA-directed DNA polymerase</keyword>
<dbReference type="GO" id="GO:0046872">
    <property type="term" value="F:metal ion binding"/>
    <property type="evidence" value="ECO:0007669"/>
    <property type="project" value="UniProtKB-KW"/>
</dbReference>
<dbReference type="PANTHER" id="PTHR42648:SF11">
    <property type="entry name" value="TRANSPOSON TY4-P GAG-POL POLYPROTEIN"/>
    <property type="match status" value="1"/>
</dbReference>
<dbReference type="SUPFAM" id="SSF53098">
    <property type="entry name" value="Ribonuclease H-like"/>
    <property type="match status" value="1"/>
</dbReference>
<feature type="compositionally biased region" description="Basic and acidic residues" evidence="10">
    <location>
        <begin position="823"/>
        <end position="844"/>
    </location>
</feature>
<reference evidence="12" key="1">
    <citation type="journal article" date="2019" name="Sci. Rep.">
        <title>Draft genome of Tanacetum cinerariifolium, the natural source of mosquito coil.</title>
        <authorList>
            <person name="Yamashiro T."/>
            <person name="Shiraishi A."/>
            <person name="Satake H."/>
            <person name="Nakayama K."/>
        </authorList>
    </citation>
    <scope>NUCLEOTIDE SEQUENCE</scope>
</reference>
<dbReference type="PROSITE" id="PS50994">
    <property type="entry name" value="INTEGRASE"/>
    <property type="match status" value="1"/>
</dbReference>
<dbReference type="EMBL" id="BKCJ010001092">
    <property type="protein sequence ID" value="GEU38780.1"/>
    <property type="molecule type" value="Genomic_DNA"/>
</dbReference>
<dbReference type="GO" id="GO:0003676">
    <property type="term" value="F:nucleic acid binding"/>
    <property type="evidence" value="ECO:0007669"/>
    <property type="project" value="InterPro"/>
</dbReference>
<keyword evidence="6" id="KW-0229">DNA integration</keyword>
<evidence type="ECO:0000256" key="7">
    <source>
        <dbReference type="ARBA" id="ARBA00022918"/>
    </source>
</evidence>
<evidence type="ECO:0000256" key="4">
    <source>
        <dbReference type="ARBA" id="ARBA00022801"/>
    </source>
</evidence>
<dbReference type="InterPro" id="IPR001584">
    <property type="entry name" value="Integrase_cat-core"/>
</dbReference>
<dbReference type="GO" id="GO:0006310">
    <property type="term" value="P:DNA recombination"/>
    <property type="evidence" value="ECO:0007669"/>
    <property type="project" value="UniProtKB-KW"/>
</dbReference>
<evidence type="ECO:0000256" key="6">
    <source>
        <dbReference type="ARBA" id="ARBA00022908"/>
    </source>
</evidence>
<feature type="region of interest" description="Disordered" evidence="10">
    <location>
        <begin position="823"/>
        <end position="892"/>
    </location>
</feature>